<dbReference type="Gene3D" id="1.25.40.10">
    <property type="entry name" value="Tetratricopeptide repeat domain"/>
    <property type="match status" value="1"/>
</dbReference>
<sequence length="282" mass="33441">MLSKLKIILLLITFIFIWSCGDKTKKISEIEEVDMEMQMSSAYKEGYFELQRGDALLAAKKFNEAELLFPQSPWAAKSAIMAAYAYYTQDYYSDVIFELERYLVTYPNHKDKVYAHFLLGMSFYEQIVDEKKDLKSILDSKEQFETIIRDYSSTEFAIDAKFKLDLINEVLASKEMYIARYYLKKTKWIPALNRFKTVVKDYNTTIYTEEALHRLVEINYRLGLIDESKKYANTLGYNYQSSDWYKNSYKVFNKNYRDGVKELQKDKKKKIGLIKRFKGLFE</sequence>
<comment type="similarity">
    <text evidence="4">Belongs to the BamD family.</text>
</comment>
<dbReference type="GO" id="GO:0009279">
    <property type="term" value="C:cell outer membrane"/>
    <property type="evidence" value="ECO:0007669"/>
    <property type="project" value="UniProtKB-SubCell"/>
</dbReference>
<evidence type="ECO:0000256" key="2">
    <source>
        <dbReference type="ARBA" id="ARBA00023136"/>
    </source>
</evidence>
<dbReference type="EMBL" id="CP038852">
    <property type="protein sequence ID" value="QIZ21382.1"/>
    <property type="molecule type" value="Genomic_DNA"/>
</dbReference>
<dbReference type="AlphaFoldDB" id="A0A6H1Q369"/>
<proteinExistence type="inferred from homology"/>
<evidence type="ECO:0000313" key="7">
    <source>
        <dbReference type="Proteomes" id="UP000501094"/>
    </source>
</evidence>
<evidence type="ECO:0000256" key="1">
    <source>
        <dbReference type="ARBA" id="ARBA00022729"/>
    </source>
</evidence>
<dbReference type="CDD" id="cd15830">
    <property type="entry name" value="BamD"/>
    <property type="match status" value="1"/>
</dbReference>
<organism evidence="6 7">
    <name type="scientific">Candidatus Pelagibacter giovannonii</name>
    <dbReference type="NCBI Taxonomy" id="2563896"/>
    <lineage>
        <taxon>Bacteria</taxon>
        <taxon>Pseudomonadati</taxon>
        <taxon>Pseudomonadota</taxon>
        <taxon>Alphaproteobacteria</taxon>
        <taxon>Candidatus Pelagibacterales</taxon>
        <taxon>Candidatus Pelagibacteraceae</taxon>
        <taxon>Candidatus Pelagibacter</taxon>
    </lineage>
</organism>
<reference evidence="6 7" key="1">
    <citation type="journal article" date="2020" name="Nat. Microbiol.">
        <title>Lysogenic host-virus interactions in SAR11 marine bacteria.</title>
        <authorList>
            <person name="Morris R.M."/>
            <person name="Cain K.R."/>
            <person name="Hvorecny K.L."/>
            <person name="Kollman J.M."/>
        </authorList>
    </citation>
    <scope>NUCLEOTIDE SEQUENCE [LARGE SCALE GENOMIC DNA]</scope>
    <source>
        <strain evidence="6 7">NP1</strain>
    </source>
</reference>
<dbReference type="RefSeq" id="WP_168607239.1">
    <property type="nucleotide sequence ID" value="NZ_CP038852.1"/>
</dbReference>
<dbReference type="Pfam" id="PF13525">
    <property type="entry name" value="YfiO"/>
    <property type="match status" value="1"/>
</dbReference>
<evidence type="ECO:0000256" key="4">
    <source>
        <dbReference type="HAMAP-Rule" id="MF_00922"/>
    </source>
</evidence>
<dbReference type="InterPro" id="IPR039565">
    <property type="entry name" value="BamD-like"/>
</dbReference>
<comment type="subunit">
    <text evidence="4">Part of the Bam complex.</text>
</comment>
<dbReference type="KEGG" id="peg:E5R92_06260"/>
<protein>
    <recommendedName>
        <fullName evidence="4">Outer membrane protein assembly factor BamD</fullName>
    </recommendedName>
</protein>
<dbReference type="InterPro" id="IPR011990">
    <property type="entry name" value="TPR-like_helical_dom_sf"/>
</dbReference>
<keyword evidence="1 4" id="KW-0732">Signal</keyword>
<evidence type="ECO:0000313" key="6">
    <source>
        <dbReference type="EMBL" id="QIZ21382.1"/>
    </source>
</evidence>
<keyword evidence="2 4" id="KW-0472">Membrane</keyword>
<dbReference type="NCBIfam" id="TIGR03302">
    <property type="entry name" value="OM_YfiO"/>
    <property type="match status" value="1"/>
</dbReference>
<accession>A0A6H1Q369</accession>
<keyword evidence="3 4" id="KW-0998">Cell outer membrane</keyword>
<dbReference type="Proteomes" id="UP000501094">
    <property type="component" value="Chromosome"/>
</dbReference>
<dbReference type="GO" id="GO:0051205">
    <property type="term" value="P:protein insertion into membrane"/>
    <property type="evidence" value="ECO:0007669"/>
    <property type="project" value="UniProtKB-UniRule"/>
</dbReference>
<dbReference type="InterPro" id="IPR017689">
    <property type="entry name" value="BamD"/>
</dbReference>
<dbReference type="SUPFAM" id="SSF48452">
    <property type="entry name" value="TPR-like"/>
    <property type="match status" value="1"/>
</dbReference>
<evidence type="ECO:0000256" key="3">
    <source>
        <dbReference type="ARBA" id="ARBA00023237"/>
    </source>
</evidence>
<feature type="domain" description="Outer membrane lipoprotein BamD-like" evidence="5">
    <location>
        <begin position="36"/>
        <end position="233"/>
    </location>
</feature>
<keyword evidence="7" id="KW-1185">Reference proteome</keyword>
<gene>
    <name evidence="4" type="primary">bamD</name>
    <name evidence="6" type="ORF">E5R92_06260</name>
</gene>
<comment type="function">
    <text evidence="4">Part of the outer membrane protein assembly complex, which is involved in assembly and insertion of beta-barrel proteins into the outer membrane.</text>
</comment>
<comment type="subcellular location">
    <subcellularLocation>
        <location evidence="4">Cell outer membrane</location>
    </subcellularLocation>
</comment>
<evidence type="ECO:0000259" key="5">
    <source>
        <dbReference type="Pfam" id="PF13525"/>
    </source>
</evidence>
<dbReference type="GO" id="GO:0043165">
    <property type="term" value="P:Gram-negative-bacterium-type cell outer membrane assembly"/>
    <property type="evidence" value="ECO:0007669"/>
    <property type="project" value="UniProtKB-UniRule"/>
</dbReference>
<name>A0A6H1Q369_9PROT</name>
<dbReference type="HAMAP" id="MF_00922">
    <property type="entry name" value="OM_assembly_BamD"/>
    <property type="match status" value="1"/>
</dbReference>